<keyword evidence="2" id="KW-1003">Cell membrane</keyword>
<feature type="transmembrane region" description="Helical" evidence="8">
    <location>
        <begin position="505"/>
        <end position="528"/>
    </location>
</feature>
<evidence type="ECO:0000256" key="3">
    <source>
        <dbReference type="ARBA" id="ARBA00022670"/>
    </source>
</evidence>
<evidence type="ECO:0000313" key="12">
    <source>
        <dbReference type="Proteomes" id="UP000193495"/>
    </source>
</evidence>
<feature type="transmembrane region" description="Helical" evidence="8">
    <location>
        <begin position="336"/>
        <end position="354"/>
    </location>
</feature>
<dbReference type="EMBL" id="PYGB01000020">
    <property type="protein sequence ID" value="PSK80692.1"/>
    <property type="molecule type" value="Genomic_DNA"/>
</dbReference>
<proteinExistence type="predicted"/>
<dbReference type="GO" id="GO:0006508">
    <property type="term" value="P:proteolysis"/>
    <property type="evidence" value="ECO:0007669"/>
    <property type="project" value="UniProtKB-KW"/>
</dbReference>
<evidence type="ECO:0000256" key="8">
    <source>
        <dbReference type="SAM" id="Phobius"/>
    </source>
</evidence>
<keyword evidence="5" id="KW-0378">Hydrolase</keyword>
<reference evidence="10 13" key="2">
    <citation type="submission" date="2018-03" db="EMBL/GenBank/DDBJ databases">
        <title>Genomic Encyclopedia of Archaeal and Bacterial Type Strains, Phase II (KMG-II): from individual species to whole genera.</title>
        <authorList>
            <person name="Goeker M."/>
        </authorList>
    </citation>
    <scope>NUCLEOTIDE SEQUENCE [LARGE SCALE GENOMIC DNA]</scope>
    <source>
        <strain evidence="10 13">DSM 29956</strain>
    </source>
</reference>
<feature type="transmembrane region" description="Helical" evidence="8">
    <location>
        <begin position="360"/>
        <end position="381"/>
    </location>
</feature>
<keyword evidence="7 8" id="KW-0472">Membrane</keyword>
<feature type="transmembrane region" description="Helical" evidence="8">
    <location>
        <begin position="87"/>
        <end position="110"/>
    </location>
</feature>
<dbReference type="EMBL" id="FWFY01000019">
    <property type="protein sequence ID" value="SLN70925.1"/>
    <property type="molecule type" value="Genomic_DNA"/>
</dbReference>
<keyword evidence="4 8" id="KW-0812">Transmembrane</keyword>
<comment type="subcellular location">
    <subcellularLocation>
        <location evidence="1">Cell membrane</location>
        <topology evidence="1">Multi-pass membrane protein</topology>
    </subcellularLocation>
</comment>
<dbReference type="Pfam" id="PF09721">
    <property type="entry name" value="Exosortase_EpsH"/>
    <property type="match status" value="1"/>
</dbReference>
<dbReference type="GO" id="GO:0004175">
    <property type="term" value="F:endopeptidase activity"/>
    <property type="evidence" value="ECO:0007669"/>
    <property type="project" value="UniProtKB-ARBA"/>
</dbReference>
<evidence type="ECO:0000256" key="4">
    <source>
        <dbReference type="ARBA" id="ARBA00022692"/>
    </source>
</evidence>
<evidence type="ECO:0000313" key="11">
    <source>
        <dbReference type="EMBL" id="SLN70925.1"/>
    </source>
</evidence>
<dbReference type="NCBIfam" id="TIGR03008">
    <property type="entry name" value="pepcterm_CAAX"/>
    <property type="match status" value="1"/>
</dbReference>
<feature type="transmembrane region" description="Helical" evidence="8">
    <location>
        <begin position="463"/>
        <end position="485"/>
    </location>
</feature>
<evidence type="ECO:0000313" key="10">
    <source>
        <dbReference type="EMBL" id="PSK80692.1"/>
    </source>
</evidence>
<dbReference type="Pfam" id="PF02517">
    <property type="entry name" value="Rce1-like"/>
    <property type="match status" value="1"/>
</dbReference>
<dbReference type="NCBIfam" id="TIGR04162">
    <property type="entry name" value="exo_VPEID"/>
    <property type="match status" value="1"/>
</dbReference>
<evidence type="ECO:0000256" key="6">
    <source>
        <dbReference type="ARBA" id="ARBA00022989"/>
    </source>
</evidence>
<keyword evidence="3" id="KW-0645">Protease</keyword>
<dbReference type="Proteomes" id="UP000240624">
    <property type="component" value="Unassembled WGS sequence"/>
</dbReference>
<evidence type="ECO:0000256" key="5">
    <source>
        <dbReference type="ARBA" id="ARBA00022801"/>
    </source>
</evidence>
<feature type="transmembrane region" description="Helical" evidence="8">
    <location>
        <begin position="152"/>
        <end position="174"/>
    </location>
</feature>
<feature type="transmembrane region" description="Helical" evidence="8">
    <location>
        <begin position="388"/>
        <end position="408"/>
    </location>
</feature>
<feature type="transmembrane region" description="Helical" evidence="8">
    <location>
        <begin position="186"/>
        <end position="207"/>
    </location>
</feature>
<feature type="transmembrane region" description="Helical" evidence="8">
    <location>
        <begin position="117"/>
        <end position="137"/>
    </location>
</feature>
<reference evidence="11 12" key="1">
    <citation type="submission" date="2017-03" db="EMBL/GenBank/DDBJ databases">
        <authorList>
            <person name="Afonso C.L."/>
            <person name="Miller P.J."/>
            <person name="Scott M.A."/>
            <person name="Spackman E."/>
            <person name="Goraichik I."/>
            <person name="Dimitrov K.M."/>
            <person name="Suarez D.L."/>
            <person name="Swayne D.E."/>
        </authorList>
    </citation>
    <scope>NUCLEOTIDE SEQUENCE [LARGE SCALE GENOMIC DNA]</scope>
    <source>
        <strain evidence="11 12">CECT 8367</strain>
    </source>
</reference>
<feature type="transmembrane region" description="Helical" evidence="8">
    <location>
        <begin position="251"/>
        <end position="279"/>
    </location>
</feature>
<dbReference type="AlphaFoldDB" id="A0A1X7A5Q7"/>
<feature type="transmembrane region" description="Helical" evidence="8">
    <location>
        <begin position="6"/>
        <end position="29"/>
    </location>
</feature>
<dbReference type="NCBIfam" id="TIGR04178">
    <property type="entry name" value="exo_archaeo"/>
    <property type="match status" value="1"/>
</dbReference>
<evidence type="ECO:0000256" key="1">
    <source>
        <dbReference type="ARBA" id="ARBA00004651"/>
    </source>
</evidence>
<dbReference type="Proteomes" id="UP000193495">
    <property type="component" value="Unassembled WGS sequence"/>
</dbReference>
<evidence type="ECO:0000259" key="9">
    <source>
        <dbReference type="Pfam" id="PF02517"/>
    </source>
</evidence>
<gene>
    <name evidence="10" type="ORF">CLV79_12035</name>
    <name evidence="11" type="ORF">LOS8367_03590</name>
</gene>
<keyword evidence="13" id="KW-1185">Reference proteome</keyword>
<organism evidence="11 12">
    <name type="scientific">Limimaricola soesokkakensis</name>
    <dbReference type="NCBI Taxonomy" id="1343159"/>
    <lineage>
        <taxon>Bacteria</taxon>
        <taxon>Pseudomonadati</taxon>
        <taxon>Pseudomonadota</taxon>
        <taxon>Alphaproteobacteria</taxon>
        <taxon>Rhodobacterales</taxon>
        <taxon>Paracoccaceae</taxon>
        <taxon>Limimaricola</taxon>
    </lineage>
</organism>
<evidence type="ECO:0000313" key="13">
    <source>
        <dbReference type="Proteomes" id="UP000240624"/>
    </source>
</evidence>
<dbReference type="InterPro" id="IPR014346">
    <property type="entry name" value="Prenyl_protease-related"/>
</dbReference>
<protein>
    <submittedName>
        <fullName evidence="11">Transmembrane exosortase (Exosortase_EpsH)</fullName>
    </submittedName>
</protein>
<dbReference type="GO" id="GO:0080120">
    <property type="term" value="P:CAAX-box protein maturation"/>
    <property type="evidence" value="ECO:0007669"/>
    <property type="project" value="UniProtKB-ARBA"/>
</dbReference>
<evidence type="ECO:0000256" key="7">
    <source>
        <dbReference type="ARBA" id="ARBA00023136"/>
    </source>
</evidence>
<evidence type="ECO:0000256" key="2">
    <source>
        <dbReference type="ARBA" id="ARBA00022475"/>
    </source>
</evidence>
<feature type="transmembrane region" description="Helical" evidence="8">
    <location>
        <begin position="291"/>
        <end position="315"/>
    </location>
</feature>
<dbReference type="InterPro" id="IPR026392">
    <property type="entry name" value="Exo/Archaeosortase_dom"/>
</dbReference>
<dbReference type="InterPro" id="IPR026420">
    <property type="entry name" value="Exo_VPEID"/>
</dbReference>
<dbReference type="InterPro" id="IPR003675">
    <property type="entry name" value="Rce1/LyrA-like_dom"/>
</dbReference>
<keyword evidence="6 8" id="KW-1133">Transmembrane helix</keyword>
<name>A0A1X7A5Q7_9RHOB</name>
<accession>A0A1X7A5Q7</accession>
<feature type="transmembrane region" description="Helical" evidence="8">
    <location>
        <begin position="213"/>
        <end position="239"/>
    </location>
</feature>
<dbReference type="GO" id="GO:0005886">
    <property type="term" value="C:plasma membrane"/>
    <property type="evidence" value="ECO:0007669"/>
    <property type="project" value="UniProtKB-SubCell"/>
</dbReference>
<feature type="domain" description="CAAX prenyl protease 2/Lysostaphin resistance protein A-like" evidence="9">
    <location>
        <begin position="431"/>
        <end position="515"/>
    </location>
</feature>
<feature type="transmembrane region" description="Helical" evidence="8">
    <location>
        <begin position="420"/>
        <end position="443"/>
    </location>
</feature>
<sequence>MTYLSQPRLALLCVLFFVETLMIVAVYQFGVSVECRASVAELWCQQLRGSLGRGITVIAAMSLYFVARPKAGKTLVALSSGATSGLWPAIHALGVLLIFSPVILFGPALLQDRLETALPIMATGALAGVLGGAFWMVSPRGWAAWLADQRWVPLWLALMAALLPEAATMSGMLWNWDWLAQPTFQAVALIMSMSGLAVMVDVSEYIIGANDFFVQIAAACSGVEGLALVTGFVGLYAVLFRDTLRQRPLWLVLWPLALGLSWVFNVIRIAVLVMIGVGGAPDLAVNGFHSYAGWLAFTILALLILALAQSLPWLHRNRAVPSARIPLLQDWDAARILPFVVFMISGIVVSAFWTAPEAGYPWRVIAMALSLALFSQAYARLKWRPDALSLAAGGVVGIVWILAGLASGAQATITDLAGPIGGAALVLWIGARLVGTIFLVPMIEELFFRGYLHARIDDGSMPLRILAFTISAVGFALLHGQWLAAGLASLVFSALLIRRGRVGDAVAAHVAANAVVALWAVSSGNWALI</sequence>
<dbReference type="InterPro" id="IPR019127">
    <property type="entry name" value="Exosortase"/>
</dbReference>